<evidence type="ECO:0000256" key="3">
    <source>
        <dbReference type="ARBA" id="ARBA00022630"/>
    </source>
</evidence>
<dbReference type="GO" id="GO:0003919">
    <property type="term" value="F:FMN adenylyltransferase activity"/>
    <property type="evidence" value="ECO:0007669"/>
    <property type="project" value="UniProtKB-EC"/>
</dbReference>
<keyword evidence="4" id="KW-0288">FMN</keyword>
<comment type="pathway">
    <text evidence="1">Cofactor biosynthesis; FAD biosynthesis; FAD from FMN: step 1/1.</text>
</comment>
<keyword evidence="16" id="KW-1185">Reference proteome</keyword>
<evidence type="ECO:0000256" key="6">
    <source>
        <dbReference type="ARBA" id="ARBA00022695"/>
    </source>
</evidence>
<keyword evidence="8" id="KW-0274">FAD</keyword>
<keyword evidence="3" id="KW-0285">Flavoprotein</keyword>
<dbReference type="GO" id="GO:0005524">
    <property type="term" value="F:ATP binding"/>
    <property type="evidence" value="ECO:0007669"/>
    <property type="project" value="UniProtKB-KW"/>
</dbReference>
<name>A0A2T3B945_AMORE</name>
<dbReference type="CDD" id="cd23948">
    <property type="entry name" value="FAD_synthase"/>
    <property type="match status" value="1"/>
</dbReference>
<feature type="compositionally biased region" description="Low complexity" evidence="13">
    <location>
        <begin position="117"/>
        <end position="141"/>
    </location>
</feature>
<keyword evidence="7" id="KW-0547">Nucleotide-binding</keyword>
<dbReference type="FunFam" id="3.40.50.620:FF:000187">
    <property type="entry name" value="Probable FAD synthetase"/>
    <property type="match status" value="1"/>
</dbReference>
<dbReference type="AlphaFoldDB" id="A0A2T3B945"/>
<accession>A0A2T3B945</accession>
<feature type="domain" description="Phosphoadenosine phosphosulphate reductase" evidence="14">
    <location>
        <begin position="191"/>
        <end position="266"/>
    </location>
</feature>
<reference evidence="15 16" key="1">
    <citation type="journal article" date="2018" name="New Phytol.">
        <title>Comparative genomics and transcriptomics depict ericoid mycorrhizal fungi as versatile saprotrophs and plant mutualists.</title>
        <authorList>
            <person name="Martino E."/>
            <person name="Morin E."/>
            <person name="Grelet G.A."/>
            <person name="Kuo A."/>
            <person name="Kohler A."/>
            <person name="Daghino S."/>
            <person name="Barry K.W."/>
            <person name="Cichocki N."/>
            <person name="Clum A."/>
            <person name="Dockter R.B."/>
            <person name="Hainaut M."/>
            <person name="Kuo R.C."/>
            <person name="LaButti K."/>
            <person name="Lindahl B.D."/>
            <person name="Lindquist E.A."/>
            <person name="Lipzen A."/>
            <person name="Khouja H.R."/>
            <person name="Magnuson J."/>
            <person name="Murat C."/>
            <person name="Ohm R.A."/>
            <person name="Singer S.W."/>
            <person name="Spatafora J.W."/>
            <person name="Wang M."/>
            <person name="Veneault-Fourrey C."/>
            <person name="Henrissat B."/>
            <person name="Grigoriev I.V."/>
            <person name="Martin F.M."/>
            <person name="Perotto S."/>
        </authorList>
    </citation>
    <scope>NUCLEOTIDE SEQUENCE [LARGE SCALE GENOMIC DNA]</scope>
    <source>
        <strain evidence="15 16">ATCC 22711</strain>
    </source>
</reference>
<organism evidence="15 16">
    <name type="scientific">Amorphotheca resinae ATCC 22711</name>
    <dbReference type="NCBI Taxonomy" id="857342"/>
    <lineage>
        <taxon>Eukaryota</taxon>
        <taxon>Fungi</taxon>
        <taxon>Dikarya</taxon>
        <taxon>Ascomycota</taxon>
        <taxon>Pezizomycotina</taxon>
        <taxon>Leotiomycetes</taxon>
        <taxon>Helotiales</taxon>
        <taxon>Amorphothecaceae</taxon>
        <taxon>Amorphotheca</taxon>
    </lineage>
</organism>
<dbReference type="FunCoup" id="A0A2T3B945">
    <property type="interactions" value="153"/>
</dbReference>
<dbReference type="Pfam" id="PF01507">
    <property type="entry name" value="PAPS_reduct"/>
    <property type="match status" value="1"/>
</dbReference>
<sequence length="297" mass="32924">MAQDAPSHQDDLLVSRVNGVAKPAAASDAPLTLPEICDGLRRKVIAFLEEKTDDEVLRNVQSQVRVSIGVIEEALQRYRPEQLSLSYNGGKDCIVLLVLILACWPAYASSSTSILKTTNTTNPPLSSSEPQPSTSPSSPQPLQAVYVVSPHPFPEVEAFVATSATEYHLDLARYALPMRPALEAYLGEKPAVKAIFVGTRRTDPHGKFLKHFDPTDKDWPQFMRVHPVIDWHYAEIWAFIRHLGIPFCNLYNQGFTSLGGMTDTHPNPALALDANATMFRPAYELVDDDEERLGRDS</sequence>
<keyword evidence="9" id="KW-0067">ATP-binding</keyword>
<evidence type="ECO:0000259" key="14">
    <source>
        <dbReference type="Pfam" id="PF01507"/>
    </source>
</evidence>
<evidence type="ECO:0000313" key="15">
    <source>
        <dbReference type="EMBL" id="PSS23363.1"/>
    </source>
</evidence>
<evidence type="ECO:0000256" key="4">
    <source>
        <dbReference type="ARBA" id="ARBA00022643"/>
    </source>
</evidence>
<feature type="region of interest" description="Disordered" evidence="13">
    <location>
        <begin position="116"/>
        <end position="141"/>
    </location>
</feature>
<dbReference type="InterPro" id="IPR002500">
    <property type="entry name" value="PAPS_reduct_dom"/>
</dbReference>
<dbReference type="GO" id="GO:0006747">
    <property type="term" value="P:FAD biosynthetic process"/>
    <property type="evidence" value="ECO:0007669"/>
    <property type="project" value="TreeGrafter"/>
</dbReference>
<proteinExistence type="predicted"/>
<protein>
    <recommendedName>
        <fullName evidence="2">FAD synthase</fullName>
        <ecNumber evidence="2">2.7.7.2</ecNumber>
    </recommendedName>
    <alternativeName>
        <fullName evidence="10">FAD pyrophosphorylase</fullName>
    </alternativeName>
    <alternativeName>
        <fullName evidence="11">FMN adenylyltransferase</fullName>
    </alternativeName>
</protein>
<dbReference type="PANTHER" id="PTHR23293">
    <property type="entry name" value="FAD SYNTHETASE-RELATED FMN ADENYLYLTRANSFERASE"/>
    <property type="match status" value="1"/>
</dbReference>
<dbReference type="OrthoDB" id="270728at2759"/>
<evidence type="ECO:0000256" key="1">
    <source>
        <dbReference type="ARBA" id="ARBA00004726"/>
    </source>
</evidence>
<evidence type="ECO:0000256" key="8">
    <source>
        <dbReference type="ARBA" id="ARBA00022827"/>
    </source>
</evidence>
<gene>
    <name evidence="15" type="ORF">M430DRAFT_33869</name>
</gene>
<evidence type="ECO:0000256" key="9">
    <source>
        <dbReference type="ARBA" id="ARBA00022840"/>
    </source>
</evidence>
<dbReference type="PANTHER" id="PTHR23293:SF9">
    <property type="entry name" value="FAD SYNTHASE"/>
    <property type="match status" value="1"/>
</dbReference>
<dbReference type="Proteomes" id="UP000241818">
    <property type="component" value="Unassembled WGS sequence"/>
</dbReference>
<dbReference type="EMBL" id="KZ679008">
    <property type="protein sequence ID" value="PSS23363.1"/>
    <property type="molecule type" value="Genomic_DNA"/>
</dbReference>
<dbReference type="InParanoid" id="A0A2T3B945"/>
<dbReference type="InterPro" id="IPR014729">
    <property type="entry name" value="Rossmann-like_a/b/a_fold"/>
</dbReference>
<dbReference type="EC" id="2.7.7.2" evidence="2"/>
<keyword evidence="6" id="KW-0548">Nucleotidyltransferase</keyword>
<comment type="catalytic activity">
    <reaction evidence="12">
        <text>FMN + ATP + H(+) = FAD + diphosphate</text>
        <dbReference type="Rhea" id="RHEA:17237"/>
        <dbReference type="ChEBI" id="CHEBI:15378"/>
        <dbReference type="ChEBI" id="CHEBI:30616"/>
        <dbReference type="ChEBI" id="CHEBI:33019"/>
        <dbReference type="ChEBI" id="CHEBI:57692"/>
        <dbReference type="ChEBI" id="CHEBI:58210"/>
        <dbReference type="EC" id="2.7.7.2"/>
    </reaction>
</comment>
<evidence type="ECO:0000256" key="7">
    <source>
        <dbReference type="ARBA" id="ARBA00022741"/>
    </source>
</evidence>
<evidence type="ECO:0000256" key="11">
    <source>
        <dbReference type="ARBA" id="ARBA00031871"/>
    </source>
</evidence>
<dbReference type="STRING" id="857342.A0A2T3B945"/>
<dbReference type="SUPFAM" id="SSF52402">
    <property type="entry name" value="Adenine nucleotide alpha hydrolases-like"/>
    <property type="match status" value="1"/>
</dbReference>
<evidence type="ECO:0000256" key="13">
    <source>
        <dbReference type="SAM" id="MobiDB-lite"/>
    </source>
</evidence>
<evidence type="ECO:0000256" key="2">
    <source>
        <dbReference type="ARBA" id="ARBA00012393"/>
    </source>
</evidence>
<dbReference type="GeneID" id="36574529"/>
<evidence type="ECO:0000313" key="16">
    <source>
        <dbReference type="Proteomes" id="UP000241818"/>
    </source>
</evidence>
<evidence type="ECO:0000256" key="12">
    <source>
        <dbReference type="ARBA" id="ARBA00049494"/>
    </source>
</evidence>
<evidence type="ECO:0000256" key="10">
    <source>
        <dbReference type="ARBA" id="ARBA00031145"/>
    </source>
</evidence>
<dbReference type="Gene3D" id="3.40.50.620">
    <property type="entry name" value="HUPs"/>
    <property type="match status" value="1"/>
</dbReference>
<evidence type="ECO:0000256" key="5">
    <source>
        <dbReference type="ARBA" id="ARBA00022679"/>
    </source>
</evidence>
<keyword evidence="5" id="KW-0808">Transferase</keyword>
<dbReference type="RefSeq" id="XP_024723409.1">
    <property type="nucleotide sequence ID" value="XM_024866448.1"/>
</dbReference>